<dbReference type="SUPFAM" id="SSF56801">
    <property type="entry name" value="Acetyl-CoA synthetase-like"/>
    <property type="match status" value="1"/>
</dbReference>
<dbReference type="PANTHER" id="PTHR43859:SF4">
    <property type="entry name" value="BUTANOATE--COA LIGASE AAE1-RELATED"/>
    <property type="match status" value="1"/>
</dbReference>
<organism evidence="7 8">
    <name type="scientific">Jannaschia pagri</name>
    <dbReference type="NCBI Taxonomy" id="2829797"/>
    <lineage>
        <taxon>Bacteria</taxon>
        <taxon>Pseudomonadati</taxon>
        <taxon>Pseudomonadota</taxon>
        <taxon>Alphaproteobacteria</taxon>
        <taxon>Rhodobacterales</taxon>
        <taxon>Roseobacteraceae</taxon>
        <taxon>Jannaschia</taxon>
    </lineage>
</organism>
<feature type="domain" description="AMP-binding enzyme C-terminal" evidence="6">
    <location>
        <begin position="454"/>
        <end position="528"/>
    </location>
</feature>
<dbReference type="InterPro" id="IPR042099">
    <property type="entry name" value="ANL_N_sf"/>
</dbReference>
<dbReference type="InterPro" id="IPR020845">
    <property type="entry name" value="AMP-binding_CS"/>
</dbReference>
<dbReference type="Pfam" id="PF00501">
    <property type="entry name" value="AMP-binding"/>
    <property type="match status" value="1"/>
</dbReference>
<dbReference type="InterPro" id="IPR025110">
    <property type="entry name" value="AMP-bd_C"/>
</dbReference>
<sequence>MGWLPDETGLEKCAANHVALTPLSHLNRAALIWPDREALVYGAARWTYANLRDRVTRQAAMLAALGVAPGDVVATLLPNVPAQVEASFGVPACGAILNTINTRLDVDTVAYILGHGDAKVVLADTQFIALAEEAAAAQDTPPTIVEVPDPEAGFPATGRHPVFEELLAQADHGFEWHLPQDEWESIALNYTSGTTGRPKGVVYHHRGAYLMTMGTVVSWRITLYPKLLTIVPLFHCNGWCHAWMMPLVGGTIVCCRDVSAGAIFDALADEQVTHFGGAPIVLNMLVNAGEDSRRSFDQAVEVFTAGAPPPAATLAKMAALGFNVTHVYGLTETYGHVSENIWQPGDWDTLDDGAKAALRARQGVAFPMMEGLDVFDANHAPIPADAQTQGEIGIRGNAVMKGYYKNPEATAEAFAGGWFRSGDIAVKHPDGYVQIADRAKDIIISGGENVSSVEVEGALMHHDAVDLCAVVARPDDTWGEVPCAFVEVKPGAQTTEAELIAFVRARLAGFKTPKAVVFGELPKTSTGKVQKFVLRERARAMHATEAEGID</sequence>
<evidence type="ECO:0000259" key="6">
    <source>
        <dbReference type="Pfam" id="PF13193"/>
    </source>
</evidence>
<keyword evidence="4" id="KW-0443">Lipid metabolism</keyword>
<accession>A0ABQ4NPV7</accession>
<evidence type="ECO:0000256" key="2">
    <source>
        <dbReference type="ARBA" id="ARBA00022598"/>
    </source>
</evidence>
<protein>
    <submittedName>
        <fullName evidence="7">Acyl-CoA synthetase</fullName>
    </submittedName>
</protein>
<dbReference type="Proteomes" id="UP000786693">
    <property type="component" value="Unassembled WGS sequence"/>
</dbReference>
<dbReference type="PANTHER" id="PTHR43859">
    <property type="entry name" value="ACYL-ACTIVATING ENZYME"/>
    <property type="match status" value="1"/>
</dbReference>
<evidence type="ECO:0000256" key="4">
    <source>
        <dbReference type="ARBA" id="ARBA00023098"/>
    </source>
</evidence>
<proteinExistence type="inferred from homology"/>
<dbReference type="InterPro" id="IPR000873">
    <property type="entry name" value="AMP-dep_synth/lig_dom"/>
</dbReference>
<evidence type="ECO:0000256" key="3">
    <source>
        <dbReference type="ARBA" id="ARBA00022832"/>
    </source>
</evidence>
<dbReference type="Gene3D" id="3.30.300.30">
    <property type="match status" value="1"/>
</dbReference>
<keyword evidence="8" id="KW-1185">Reference proteome</keyword>
<dbReference type="RefSeq" id="WP_220749622.1">
    <property type="nucleotide sequence ID" value="NZ_BPFH01000005.1"/>
</dbReference>
<evidence type="ECO:0000259" key="5">
    <source>
        <dbReference type="Pfam" id="PF00501"/>
    </source>
</evidence>
<reference evidence="7 8" key="1">
    <citation type="submission" date="2021-05" db="EMBL/GenBank/DDBJ databases">
        <title>Bacteria Genome sequencing.</title>
        <authorList>
            <person name="Takabe Y."/>
            <person name="Nakajima Y."/>
            <person name="Suzuki S."/>
            <person name="Shiozaki T."/>
        </authorList>
    </citation>
    <scope>NUCLEOTIDE SEQUENCE [LARGE SCALE GENOMIC DNA]</scope>
    <source>
        <strain evidence="7 8">AI_62</strain>
    </source>
</reference>
<dbReference type="CDD" id="cd12118">
    <property type="entry name" value="ttLC_FACS_AEE21_like"/>
    <property type="match status" value="1"/>
</dbReference>
<gene>
    <name evidence="7" type="ORF">JANAI62_27400</name>
</gene>
<dbReference type="Gene3D" id="3.40.50.12780">
    <property type="entry name" value="N-terminal domain of ligase-like"/>
    <property type="match status" value="1"/>
</dbReference>
<feature type="domain" description="AMP-dependent synthetase/ligase" evidence="5">
    <location>
        <begin position="28"/>
        <end position="404"/>
    </location>
</feature>
<keyword evidence="2" id="KW-0436">Ligase</keyword>
<dbReference type="Pfam" id="PF13193">
    <property type="entry name" value="AMP-binding_C"/>
    <property type="match status" value="1"/>
</dbReference>
<evidence type="ECO:0000256" key="1">
    <source>
        <dbReference type="ARBA" id="ARBA00006432"/>
    </source>
</evidence>
<dbReference type="InterPro" id="IPR045851">
    <property type="entry name" value="AMP-bd_C_sf"/>
</dbReference>
<dbReference type="EMBL" id="BPFH01000005">
    <property type="protein sequence ID" value="GIT96117.1"/>
    <property type="molecule type" value="Genomic_DNA"/>
</dbReference>
<evidence type="ECO:0000313" key="8">
    <source>
        <dbReference type="Proteomes" id="UP000786693"/>
    </source>
</evidence>
<keyword evidence="3" id="KW-0276">Fatty acid metabolism</keyword>
<evidence type="ECO:0000313" key="7">
    <source>
        <dbReference type="EMBL" id="GIT96117.1"/>
    </source>
</evidence>
<name>A0ABQ4NPV7_9RHOB</name>
<comment type="similarity">
    <text evidence="1">Belongs to the ATP-dependent AMP-binding enzyme family.</text>
</comment>
<dbReference type="NCBIfam" id="NF006020">
    <property type="entry name" value="PRK08162.1"/>
    <property type="match status" value="1"/>
</dbReference>
<dbReference type="PROSITE" id="PS00455">
    <property type="entry name" value="AMP_BINDING"/>
    <property type="match status" value="1"/>
</dbReference>
<comment type="caution">
    <text evidence="7">The sequence shown here is derived from an EMBL/GenBank/DDBJ whole genome shotgun (WGS) entry which is preliminary data.</text>
</comment>